<comment type="caution">
    <text evidence="11">The sequence shown here is derived from an EMBL/GenBank/DDBJ whole genome shotgun (WGS) entry which is preliminary data.</text>
</comment>
<evidence type="ECO:0000256" key="6">
    <source>
        <dbReference type="ARBA" id="ARBA00022989"/>
    </source>
</evidence>
<feature type="transmembrane region" description="Helical" evidence="9">
    <location>
        <begin position="168"/>
        <end position="189"/>
    </location>
</feature>
<keyword evidence="3" id="KW-0813">Transport</keyword>
<evidence type="ECO:0000256" key="9">
    <source>
        <dbReference type="SAM" id="Phobius"/>
    </source>
</evidence>
<gene>
    <name evidence="11" type="ORF">GCM10009760_31890</name>
</gene>
<feature type="domain" description="Cation/H+ exchanger transmembrane" evidence="10">
    <location>
        <begin position="39"/>
        <end position="403"/>
    </location>
</feature>
<feature type="transmembrane region" description="Helical" evidence="9">
    <location>
        <begin position="356"/>
        <end position="373"/>
    </location>
</feature>
<keyword evidence="6 9" id="KW-1133">Transmembrane helix</keyword>
<comment type="subcellular location">
    <subcellularLocation>
        <location evidence="1">Membrane</location>
        <topology evidence="1">Multi-pass membrane protein</topology>
    </subcellularLocation>
</comment>
<feature type="transmembrane region" description="Helical" evidence="9">
    <location>
        <begin position="51"/>
        <end position="71"/>
    </location>
</feature>
<dbReference type="EMBL" id="BAAANT010000016">
    <property type="protein sequence ID" value="GAA2144427.1"/>
    <property type="molecule type" value="Genomic_DNA"/>
</dbReference>
<keyword evidence="5 9" id="KW-0812">Transmembrane</keyword>
<evidence type="ECO:0000313" key="11">
    <source>
        <dbReference type="EMBL" id="GAA2144427.1"/>
    </source>
</evidence>
<protein>
    <submittedName>
        <fullName evidence="11">Cation:proton antiporter</fullName>
    </submittedName>
</protein>
<proteinExistence type="inferred from homology"/>
<feature type="transmembrane region" description="Helical" evidence="9">
    <location>
        <begin position="385"/>
        <end position="403"/>
    </location>
</feature>
<feature type="transmembrane region" description="Helical" evidence="9">
    <location>
        <begin position="137"/>
        <end position="156"/>
    </location>
</feature>
<feature type="transmembrane region" description="Helical" evidence="9">
    <location>
        <begin position="322"/>
        <end position="344"/>
    </location>
</feature>
<evidence type="ECO:0000313" key="12">
    <source>
        <dbReference type="Proteomes" id="UP001422759"/>
    </source>
</evidence>
<dbReference type="Pfam" id="PF00999">
    <property type="entry name" value="Na_H_Exchanger"/>
    <property type="match status" value="1"/>
</dbReference>
<keyword evidence="12" id="KW-1185">Reference proteome</keyword>
<evidence type="ECO:0000256" key="2">
    <source>
        <dbReference type="ARBA" id="ARBA00005551"/>
    </source>
</evidence>
<accession>A0ABN2ZMD5</accession>
<dbReference type="InterPro" id="IPR038770">
    <property type="entry name" value="Na+/solute_symporter_sf"/>
</dbReference>
<feature type="transmembrane region" description="Helical" evidence="9">
    <location>
        <begin position="237"/>
        <end position="255"/>
    </location>
</feature>
<keyword evidence="8 9" id="KW-0472">Membrane</keyword>
<evidence type="ECO:0000256" key="8">
    <source>
        <dbReference type="ARBA" id="ARBA00023136"/>
    </source>
</evidence>
<evidence type="ECO:0000256" key="3">
    <source>
        <dbReference type="ARBA" id="ARBA00022448"/>
    </source>
</evidence>
<reference evidence="11 12" key="1">
    <citation type="journal article" date="2019" name="Int. J. Syst. Evol. Microbiol.">
        <title>The Global Catalogue of Microorganisms (GCM) 10K type strain sequencing project: providing services to taxonomists for standard genome sequencing and annotation.</title>
        <authorList>
            <consortium name="The Broad Institute Genomics Platform"/>
            <consortium name="The Broad Institute Genome Sequencing Center for Infectious Disease"/>
            <person name="Wu L."/>
            <person name="Ma J."/>
        </authorList>
    </citation>
    <scope>NUCLEOTIDE SEQUENCE [LARGE SCALE GENOMIC DNA]</scope>
    <source>
        <strain evidence="11 12">JCM 14560</strain>
    </source>
</reference>
<sequence>MPVFRYDAQWDIPRIRPTPVTAPAVDPQSLVLIPACALAAPLLADRLDRWLAVPTVVFEIVLGVLVGPDVLGWANVGDLLNTLSQFGLAMLMFLAGYELDFVRLRGGPIRRAGASWLVTLTVALGAGALADRSALDGTFAGLALTTTALGTILPVLRDAGDLPTPFGAMAMATGAVGEFGPIIAVALLLSGNAPARSAVILAAFAVLAGVALAYARRPRPAWMSRLIGRTLRTSGQFAVRTVMLVLAAMVATAIWLDLDMLLGAFTAGIISGLLLADVPEAAEEVIEAKLEGIGFGFLVPVFFVVSGMNFDLKALLDDPGTLLLLPAFLLLFLLLRGLPAALLAPAALGRRDRVALGLYAATALPLVVVITTIEVEAGHLHSSTAAALVGAGMLSVLLFPLLAQRLRGGAAPPTPHPDGPRVHAESW</sequence>
<dbReference type="Gene3D" id="1.20.1530.20">
    <property type="match status" value="1"/>
</dbReference>
<keyword evidence="7" id="KW-0406">Ion transport</keyword>
<organism evidence="11 12">
    <name type="scientific">Kitasatospora kazusensis</name>
    <dbReference type="NCBI Taxonomy" id="407974"/>
    <lineage>
        <taxon>Bacteria</taxon>
        <taxon>Bacillati</taxon>
        <taxon>Actinomycetota</taxon>
        <taxon>Actinomycetes</taxon>
        <taxon>Kitasatosporales</taxon>
        <taxon>Streptomycetaceae</taxon>
        <taxon>Kitasatospora</taxon>
    </lineage>
</organism>
<evidence type="ECO:0000256" key="1">
    <source>
        <dbReference type="ARBA" id="ARBA00004141"/>
    </source>
</evidence>
<feature type="transmembrane region" description="Helical" evidence="9">
    <location>
        <begin position="261"/>
        <end position="278"/>
    </location>
</feature>
<feature type="transmembrane region" description="Helical" evidence="9">
    <location>
        <begin position="114"/>
        <end position="131"/>
    </location>
</feature>
<dbReference type="InterPro" id="IPR006153">
    <property type="entry name" value="Cation/H_exchanger_TM"/>
</dbReference>
<name>A0ABN2ZMD5_9ACTN</name>
<feature type="transmembrane region" description="Helical" evidence="9">
    <location>
        <begin position="195"/>
        <end position="216"/>
    </location>
</feature>
<evidence type="ECO:0000256" key="5">
    <source>
        <dbReference type="ARBA" id="ARBA00022692"/>
    </source>
</evidence>
<evidence type="ECO:0000256" key="4">
    <source>
        <dbReference type="ARBA" id="ARBA00022449"/>
    </source>
</evidence>
<dbReference type="PANTHER" id="PTHR43562:SF1">
    <property type="entry name" value="NA(+)_H(+) ANTIPORTER YJBQ-RELATED"/>
    <property type="match status" value="1"/>
</dbReference>
<feature type="transmembrane region" description="Helical" evidence="9">
    <location>
        <begin position="83"/>
        <end position="102"/>
    </location>
</feature>
<dbReference type="Proteomes" id="UP001422759">
    <property type="component" value="Unassembled WGS sequence"/>
</dbReference>
<evidence type="ECO:0000259" key="10">
    <source>
        <dbReference type="Pfam" id="PF00999"/>
    </source>
</evidence>
<evidence type="ECO:0000256" key="7">
    <source>
        <dbReference type="ARBA" id="ARBA00023065"/>
    </source>
</evidence>
<dbReference type="PANTHER" id="PTHR43562">
    <property type="entry name" value="NAPA-TYPE SODIUM/HYDROGEN ANTIPORTER"/>
    <property type="match status" value="1"/>
</dbReference>
<keyword evidence="4" id="KW-0050">Antiport</keyword>
<feature type="transmembrane region" description="Helical" evidence="9">
    <location>
        <begin position="290"/>
        <end position="310"/>
    </location>
</feature>
<comment type="similarity">
    <text evidence="2">Belongs to the monovalent cation:proton antiporter 2 (CPA2) transporter (TC 2.A.37) family.</text>
</comment>